<protein>
    <submittedName>
        <fullName evidence="2">Uncharacterized protein</fullName>
    </submittedName>
</protein>
<name>A0AAF0R7F0_SOLVR</name>
<sequence length="132" mass="15519">MGNQRFGRKRGMKRRLEQNPSKKNQNVKKNRRHSREQKLNRSPTPDDSAEENSEIDSEEEMEAQKKEEEEEVVDYKEPTMYDSLLESLRTKQEEYNTDSEESGDDVEQAHGASDDDDEGRTLRTRENLAFYS</sequence>
<keyword evidence="3" id="KW-1185">Reference proteome</keyword>
<gene>
    <name evidence="2" type="ORF">MTR67_030286</name>
</gene>
<dbReference type="AlphaFoldDB" id="A0AAF0R7F0"/>
<reference evidence="2" key="1">
    <citation type="submission" date="2023-08" db="EMBL/GenBank/DDBJ databases">
        <title>A de novo genome assembly of Solanum verrucosum Schlechtendal, a Mexican diploid species geographically isolated from the other diploid A-genome species in potato relatives.</title>
        <authorList>
            <person name="Hosaka K."/>
        </authorList>
    </citation>
    <scope>NUCLEOTIDE SEQUENCE</scope>
    <source>
        <tissue evidence="2">Young leaves</tissue>
    </source>
</reference>
<dbReference type="EMBL" id="CP133618">
    <property type="protein sequence ID" value="WMV36901.1"/>
    <property type="molecule type" value="Genomic_DNA"/>
</dbReference>
<proteinExistence type="predicted"/>
<feature type="compositionally biased region" description="Acidic residues" evidence="1">
    <location>
        <begin position="47"/>
        <end position="61"/>
    </location>
</feature>
<feature type="compositionally biased region" description="Basic and acidic residues" evidence="1">
    <location>
        <begin position="62"/>
        <end position="79"/>
    </location>
</feature>
<evidence type="ECO:0000256" key="1">
    <source>
        <dbReference type="SAM" id="MobiDB-lite"/>
    </source>
</evidence>
<feature type="region of interest" description="Disordered" evidence="1">
    <location>
        <begin position="1"/>
        <end position="132"/>
    </location>
</feature>
<evidence type="ECO:0000313" key="3">
    <source>
        <dbReference type="Proteomes" id="UP001234989"/>
    </source>
</evidence>
<dbReference type="Proteomes" id="UP001234989">
    <property type="component" value="Chromosome 7"/>
</dbReference>
<feature type="compositionally biased region" description="Basic residues" evidence="1">
    <location>
        <begin position="1"/>
        <end position="13"/>
    </location>
</feature>
<feature type="compositionally biased region" description="Basic residues" evidence="1">
    <location>
        <begin position="25"/>
        <end position="35"/>
    </location>
</feature>
<organism evidence="2 3">
    <name type="scientific">Solanum verrucosum</name>
    <dbReference type="NCBI Taxonomy" id="315347"/>
    <lineage>
        <taxon>Eukaryota</taxon>
        <taxon>Viridiplantae</taxon>
        <taxon>Streptophyta</taxon>
        <taxon>Embryophyta</taxon>
        <taxon>Tracheophyta</taxon>
        <taxon>Spermatophyta</taxon>
        <taxon>Magnoliopsida</taxon>
        <taxon>eudicotyledons</taxon>
        <taxon>Gunneridae</taxon>
        <taxon>Pentapetalae</taxon>
        <taxon>asterids</taxon>
        <taxon>lamiids</taxon>
        <taxon>Solanales</taxon>
        <taxon>Solanaceae</taxon>
        <taxon>Solanoideae</taxon>
        <taxon>Solaneae</taxon>
        <taxon>Solanum</taxon>
    </lineage>
</organism>
<evidence type="ECO:0000313" key="2">
    <source>
        <dbReference type="EMBL" id="WMV36901.1"/>
    </source>
</evidence>
<feature type="compositionally biased region" description="Acidic residues" evidence="1">
    <location>
        <begin position="95"/>
        <end position="106"/>
    </location>
</feature>
<accession>A0AAF0R7F0</accession>